<reference evidence="1" key="1">
    <citation type="journal article" date="2023" name="Plant J.">
        <title>Genome sequences and population genomics provide insights into the demographic history, inbreeding, and mutation load of two 'living fossil' tree species of Dipteronia.</title>
        <authorList>
            <person name="Feng Y."/>
            <person name="Comes H.P."/>
            <person name="Chen J."/>
            <person name="Zhu S."/>
            <person name="Lu R."/>
            <person name="Zhang X."/>
            <person name="Li P."/>
            <person name="Qiu J."/>
            <person name="Olsen K.M."/>
            <person name="Qiu Y."/>
        </authorList>
    </citation>
    <scope>NUCLEOTIDE SEQUENCE</scope>
    <source>
        <strain evidence="1">KIB01</strain>
    </source>
</reference>
<dbReference type="PANTHER" id="PTHR32387">
    <property type="entry name" value="WU:FJ29H11"/>
    <property type="match status" value="1"/>
</dbReference>
<gene>
    <name evidence="1" type="ORF">Ddye_028462</name>
</gene>
<organism evidence="1 2">
    <name type="scientific">Dipteronia dyeriana</name>
    <dbReference type="NCBI Taxonomy" id="168575"/>
    <lineage>
        <taxon>Eukaryota</taxon>
        <taxon>Viridiplantae</taxon>
        <taxon>Streptophyta</taxon>
        <taxon>Embryophyta</taxon>
        <taxon>Tracheophyta</taxon>
        <taxon>Spermatophyta</taxon>
        <taxon>Magnoliopsida</taxon>
        <taxon>eudicotyledons</taxon>
        <taxon>Gunneridae</taxon>
        <taxon>Pentapetalae</taxon>
        <taxon>rosids</taxon>
        <taxon>malvids</taxon>
        <taxon>Sapindales</taxon>
        <taxon>Sapindaceae</taxon>
        <taxon>Hippocastanoideae</taxon>
        <taxon>Acereae</taxon>
        <taxon>Dipteronia</taxon>
    </lineage>
</organism>
<dbReference type="InterPro" id="IPR052957">
    <property type="entry name" value="Auxin_embryo_med"/>
</dbReference>
<dbReference type="EMBL" id="JANJYI010000008">
    <property type="protein sequence ID" value="KAK2640667.1"/>
    <property type="molecule type" value="Genomic_DNA"/>
</dbReference>
<evidence type="ECO:0000313" key="1">
    <source>
        <dbReference type="EMBL" id="KAK2640667.1"/>
    </source>
</evidence>
<proteinExistence type="predicted"/>
<accession>A0AAD9WSD0</accession>
<keyword evidence="2" id="KW-1185">Reference proteome</keyword>
<dbReference type="AlphaFoldDB" id="A0AAD9WSD0"/>
<protein>
    <submittedName>
        <fullName evidence="1">Uncharacterized protein</fullName>
    </submittedName>
</protein>
<dbReference type="Proteomes" id="UP001280121">
    <property type="component" value="Unassembled WGS sequence"/>
</dbReference>
<comment type="caution">
    <text evidence="1">The sequence shown here is derived from an EMBL/GenBank/DDBJ whole genome shotgun (WGS) entry which is preliminary data.</text>
</comment>
<sequence>MNGSSSYRPPAQSFYLNDELGKILQNGSVLVDIPLVDPSFYGNSILEYKEELRTIGVMFEYAEACSFIGKRLMSLAASSNLTKGTLFSILNFIKFLRENVLPLESFIRSIKDGRWLKTSQGYMSPLGSILFCQEWKVASQISNIPFIDLDHYGVEILSFKSELQLLGVVVGFNDNYQLVAEHLKMAPSCPLTSEATFLVLACIRYYPKSADKFSKALQHLKCLKTDSGFKSPVECFLFDTEWGCLLQVFSGIPILDQNCYGSTILCYKAELKKLGVLVDFEESVKAFADLFKRRVSTSSISKDSVLSFLSCYRKIKKFSHKFPSDLRKCIREGKWLWTLFGSHRTLSESILFGPEGFGSHRSPSECILFGPEWESIAPITLLPFIDDSDAHYGRAIHEYEKELKSMGVVIKLEDGVKFVADNLCFPSNPCRITRVNALSLLKCIRILQEKGHPFPESFSRKVSQKWLKTNAGAGYRSPDQCCLFDTEWKQYLKPTDGPFIDETFYGLEINSFRKELKAIGVIFDVGKGCSLLANHLDSHSDLATITRIYNFLAKFKWEADAVAGRRIWIPDGKKKGQWVNSTECVLHDRDDLFSSQLYVLDKHYGRKLLGFFASAFGVKSIPTVGDFCKLWKVWENSEHKLSNGECCAFWVCVMNHWSSKTEKLLVDCLVKLPVDCGSDGILLFDRRDVFIADDLQLKDAFEQYSCGSIFVWYPQPSLPALPRTKLLEIFSKIGVRTISESVQKQELSLEEGVEFNQVKPRDIYIDKALAKLILGFLGNPALRLEAAKRYEVVKCLQNLSVKETEEPIEERYSLSLTSGEIVNVRVSQMVRWDRESSILFTHRLDRSNGHKNILEYATHFSEVISKGVLWEMEDHINALTELIRLAFLLEFNEEAVGFLMKSKNLQIFKEDEEFLSATFPSE</sequence>
<dbReference type="PANTHER" id="PTHR32387:SF3">
    <property type="entry name" value="ATP_DNA BINDING PROTEIN"/>
    <property type="match status" value="1"/>
</dbReference>
<evidence type="ECO:0000313" key="2">
    <source>
        <dbReference type="Proteomes" id="UP001280121"/>
    </source>
</evidence>
<name>A0AAD9WSD0_9ROSI</name>